<dbReference type="AlphaFoldDB" id="A0A5B7BGF4"/>
<dbReference type="InterPro" id="IPR036691">
    <property type="entry name" value="Endo/exonu/phosph_ase_sf"/>
</dbReference>
<dbReference type="InterPro" id="IPR005135">
    <property type="entry name" value="Endo/exonuclease/phosphatase"/>
</dbReference>
<proteinExistence type="predicted"/>
<dbReference type="SUPFAM" id="SSF56219">
    <property type="entry name" value="DNase I-like"/>
    <property type="match status" value="1"/>
</dbReference>
<dbReference type="PANTHER" id="PTHR35218">
    <property type="entry name" value="RNASE H DOMAIN-CONTAINING PROTEIN"/>
    <property type="match status" value="1"/>
</dbReference>
<dbReference type="Gene3D" id="3.60.10.10">
    <property type="entry name" value="Endonuclease/exonuclease/phosphatase"/>
    <property type="match status" value="1"/>
</dbReference>
<reference evidence="2" key="1">
    <citation type="submission" date="2019-08" db="EMBL/GenBank/DDBJ databases">
        <title>Reference gene set and small RNA set construction with multiple tissues from Davidia involucrata Baill.</title>
        <authorList>
            <person name="Yang H."/>
            <person name="Zhou C."/>
            <person name="Li G."/>
            <person name="Wang J."/>
            <person name="Gao P."/>
            <person name="Wang M."/>
            <person name="Wang R."/>
            <person name="Zhao Y."/>
        </authorList>
    </citation>
    <scope>NUCLEOTIDE SEQUENCE</scope>
    <source>
        <tissue evidence="2">Mixed with DoveR01_LX</tissue>
    </source>
</reference>
<evidence type="ECO:0000313" key="2">
    <source>
        <dbReference type="EMBL" id="MPA66323.1"/>
    </source>
</evidence>
<name>A0A5B7BGF4_DAVIN</name>
<dbReference type="GO" id="GO:0003824">
    <property type="term" value="F:catalytic activity"/>
    <property type="evidence" value="ECO:0007669"/>
    <property type="project" value="InterPro"/>
</dbReference>
<dbReference type="EMBL" id="GHES01035764">
    <property type="protein sequence ID" value="MPA66323.1"/>
    <property type="molecule type" value="Transcribed_RNA"/>
</dbReference>
<gene>
    <name evidence="2" type="ORF">Din_035764</name>
</gene>
<dbReference type="PANTHER" id="PTHR35218:SF9">
    <property type="entry name" value="ENDONUCLEASE_EXONUCLEASE_PHOSPHATASE DOMAIN-CONTAINING PROTEIN"/>
    <property type="match status" value="1"/>
</dbReference>
<accession>A0A5B7BGF4</accession>
<sequence>MKILGWNCRGLGNPQTVRALRQLVKEEAPNILFLFETKTNQTRMEFIKSQIGFRNGVFVDSDGKSGGLCLLWQDPNLIQLQSFSKSHIDVLVGENSDSQWCLIGFYGSPDASQRSISWALLRSLRQQMDIPWLCLGDFNEILCDSEKLGMRSRDECQMRDFRKVLDDCGFRDLGFYENRFTWCNRRDGEANILERLDRAIATTDWCQRFFRAKVFHLVSSASDHSPIYVSLRPKRNYLQRRRANFFHFEPMWFRDENCGEVIRSSWQGG</sequence>
<evidence type="ECO:0000259" key="1">
    <source>
        <dbReference type="Pfam" id="PF03372"/>
    </source>
</evidence>
<organism evidence="2">
    <name type="scientific">Davidia involucrata</name>
    <name type="common">Dove tree</name>
    <dbReference type="NCBI Taxonomy" id="16924"/>
    <lineage>
        <taxon>Eukaryota</taxon>
        <taxon>Viridiplantae</taxon>
        <taxon>Streptophyta</taxon>
        <taxon>Embryophyta</taxon>
        <taxon>Tracheophyta</taxon>
        <taxon>Spermatophyta</taxon>
        <taxon>Magnoliopsida</taxon>
        <taxon>eudicotyledons</taxon>
        <taxon>Gunneridae</taxon>
        <taxon>Pentapetalae</taxon>
        <taxon>asterids</taxon>
        <taxon>Cornales</taxon>
        <taxon>Nyssaceae</taxon>
        <taxon>Davidia</taxon>
    </lineage>
</organism>
<dbReference type="Pfam" id="PF03372">
    <property type="entry name" value="Exo_endo_phos"/>
    <property type="match status" value="1"/>
</dbReference>
<protein>
    <recommendedName>
        <fullName evidence="1">Endonuclease/exonuclease/phosphatase domain-containing protein</fullName>
    </recommendedName>
</protein>
<feature type="domain" description="Endonuclease/exonuclease/phosphatase" evidence="1">
    <location>
        <begin position="6"/>
        <end position="224"/>
    </location>
</feature>